<feature type="domain" description="Asparagine synthetase" evidence="4">
    <location>
        <begin position="241"/>
        <end position="296"/>
    </location>
</feature>
<dbReference type="Gene3D" id="3.40.50.620">
    <property type="entry name" value="HUPs"/>
    <property type="match status" value="1"/>
</dbReference>
<dbReference type="SUPFAM" id="SSF52402">
    <property type="entry name" value="Adenine nucleotide alpha hydrolases-like"/>
    <property type="match status" value="1"/>
</dbReference>
<dbReference type="GO" id="GO:0004066">
    <property type="term" value="F:asparagine synthase (glutamine-hydrolyzing) activity"/>
    <property type="evidence" value="ECO:0007669"/>
    <property type="project" value="UniProtKB-EC"/>
</dbReference>
<name>A0A7W7YHZ7_9BACT</name>
<accession>A0A7W7YHZ7</accession>
<protein>
    <recommendedName>
        <fullName evidence="2">asparagine synthase (glutamine-hydrolyzing)</fullName>
        <ecNumber evidence="2">6.3.5.4</ecNumber>
    </recommendedName>
</protein>
<sequence>MKTVRCYAPFGIRPSYYTTDGLTKGETIHAVMAQSHSQRTWDLGGVRNYLARQPDGLHTCFAGIHAIPPGHDLVQTEDHYKIRPSPILPKIDGPLTELLKQSVARLLADGKRAAVALSGGLDSALLVAILRRLGRDDIPVFTLSSGLAGYCERHLTSQTAKLLGVENLQVIETDESQWIAAFPEVIAAAEVPLFNLHPVHRWLLARALRQQGYEVLLTGDGADQVFAGSDPRNYLPIIGALTRAAGLELRSPFFDEILMAAAPAPTPDKSALREVARAWLPEALITRPKTATYAPDLDLSVYWNQSAIHALARQLNLPAPQPCVNAETALWTSFGLLADFIN</sequence>
<dbReference type="InterPro" id="IPR001962">
    <property type="entry name" value="Asn_synthase"/>
</dbReference>
<dbReference type="EMBL" id="JACHIF010000001">
    <property type="protein sequence ID" value="MBB5036565.1"/>
    <property type="molecule type" value="Genomic_DNA"/>
</dbReference>
<evidence type="ECO:0000259" key="4">
    <source>
        <dbReference type="Pfam" id="PF00733"/>
    </source>
</evidence>
<proteinExistence type="predicted"/>
<feature type="domain" description="Asparagine synthetase" evidence="4">
    <location>
        <begin position="95"/>
        <end position="232"/>
    </location>
</feature>
<dbReference type="RefSeq" id="WP_184205533.1">
    <property type="nucleotide sequence ID" value="NZ_JACHIF010000001.1"/>
</dbReference>
<gene>
    <name evidence="5" type="ORF">HNQ64_000799</name>
</gene>
<dbReference type="GO" id="GO:0006529">
    <property type="term" value="P:asparagine biosynthetic process"/>
    <property type="evidence" value="ECO:0007669"/>
    <property type="project" value="InterPro"/>
</dbReference>
<evidence type="ECO:0000256" key="3">
    <source>
        <dbReference type="ARBA" id="ARBA00048741"/>
    </source>
</evidence>
<evidence type="ECO:0000313" key="5">
    <source>
        <dbReference type="EMBL" id="MBB5036565.1"/>
    </source>
</evidence>
<dbReference type="PANTHER" id="PTHR43284:SF1">
    <property type="entry name" value="ASPARAGINE SYNTHETASE"/>
    <property type="match status" value="1"/>
</dbReference>
<comment type="catalytic activity">
    <reaction evidence="3">
        <text>L-aspartate + L-glutamine + ATP + H2O = L-asparagine + L-glutamate + AMP + diphosphate + H(+)</text>
        <dbReference type="Rhea" id="RHEA:12228"/>
        <dbReference type="ChEBI" id="CHEBI:15377"/>
        <dbReference type="ChEBI" id="CHEBI:15378"/>
        <dbReference type="ChEBI" id="CHEBI:29985"/>
        <dbReference type="ChEBI" id="CHEBI:29991"/>
        <dbReference type="ChEBI" id="CHEBI:30616"/>
        <dbReference type="ChEBI" id="CHEBI:33019"/>
        <dbReference type="ChEBI" id="CHEBI:58048"/>
        <dbReference type="ChEBI" id="CHEBI:58359"/>
        <dbReference type="ChEBI" id="CHEBI:456215"/>
        <dbReference type="EC" id="6.3.5.4"/>
    </reaction>
</comment>
<dbReference type="AlphaFoldDB" id="A0A7W7YHZ7"/>
<evidence type="ECO:0000256" key="1">
    <source>
        <dbReference type="ARBA" id="ARBA00005187"/>
    </source>
</evidence>
<organism evidence="5 6">
    <name type="scientific">Prosthecobacter dejongeii</name>
    <dbReference type="NCBI Taxonomy" id="48465"/>
    <lineage>
        <taxon>Bacteria</taxon>
        <taxon>Pseudomonadati</taxon>
        <taxon>Verrucomicrobiota</taxon>
        <taxon>Verrucomicrobiia</taxon>
        <taxon>Verrucomicrobiales</taxon>
        <taxon>Verrucomicrobiaceae</taxon>
        <taxon>Prosthecobacter</taxon>
    </lineage>
</organism>
<dbReference type="CDD" id="cd01991">
    <property type="entry name" value="Asn_synthase_B_C"/>
    <property type="match status" value="1"/>
</dbReference>
<comment type="pathway">
    <text evidence="1">Amino-acid biosynthesis; L-asparagine biosynthesis; L-asparagine from L-aspartate (L-Gln route): step 1/1.</text>
</comment>
<dbReference type="InterPro" id="IPR051786">
    <property type="entry name" value="ASN_synthetase/amidase"/>
</dbReference>
<evidence type="ECO:0000256" key="2">
    <source>
        <dbReference type="ARBA" id="ARBA00012737"/>
    </source>
</evidence>
<reference evidence="5 6" key="1">
    <citation type="submission" date="2020-08" db="EMBL/GenBank/DDBJ databases">
        <title>Genomic Encyclopedia of Type Strains, Phase IV (KMG-IV): sequencing the most valuable type-strain genomes for metagenomic binning, comparative biology and taxonomic classification.</title>
        <authorList>
            <person name="Goeker M."/>
        </authorList>
    </citation>
    <scope>NUCLEOTIDE SEQUENCE [LARGE SCALE GENOMIC DNA]</scope>
    <source>
        <strain evidence="5 6">DSM 12251</strain>
    </source>
</reference>
<comment type="caution">
    <text evidence="5">The sequence shown here is derived from an EMBL/GenBank/DDBJ whole genome shotgun (WGS) entry which is preliminary data.</text>
</comment>
<dbReference type="Proteomes" id="UP000534294">
    <property type="component" value="Unassembled WGS sequence"/>
</dbReference>
<dbReference type="EC" id="6.3.5.4" evidence="2"/>
<dbReference type="PANTHER" id="PTHR43284">
    <property type="entry name" value="ASPARAGINE SYNTHETASE (GLUTAMINE-HYDROLYZING)"/>
    <property type="match status" value="1"/>
</dbReference>
<dbReference type="InterPro" id="IPR014729">
    <property type="entry name" value="Rossmann-like_a/b/a_fold"/>
</dbReference>
<keyword evidence="6" id="KW-1185">Reference proteome</keyword>
<evidence type="ECO:0000313" key="6">
    <source>
        <dbReference type="Proteomes" id="UP000534294"/>
    </source>
</evidence>
<dbReference type="Pfam" id="PF00733">
    <property type="entry name" value="Asn_synthase"/>
    <property type="match status" value="2"/>
</dbReference>